<dbReference type="AlphaFoldDB" id="A0A2M9F0B6"/>
<sequence>MKFYTKKVTKTALAVVLASSMFATTASANGSTFSDVPKTNVHYDEIYNLAGRDIVTGYPDGTYRPAGHLTRAEASVILAKALQLDTSEYADPEFTDLKKGAWYYDEVAALTELGILNGYGNGKFGPNDKLTRSQMASILTFAYNLYAPSTTQLPFTDVASTSWYFSYVQGLYFYDVTAGTTKTTYSPNAFVRRDAMASFVVNAEEADVELKVDTQLAMGIEEFNNSAGIPVKAVFNPETNEVTITIFDTYVPAAESRPLQLRDIANTGLFSMIPYSDLQTAFAGDSTVDLTSVSPSVARATVIAELGLTEDSPATDLVDKELTFTITDNFDNVIEYTFKFDSFQ</sequence>
<feature type="domain" description="SLH" evidence="2">
    <location>
        <begin position="29"/>
        <end position="89"/>
    </location>
</feature>
<dbReference type="EMBL" id="PCGR01000002">
    <property type="protein sequence ID" value="PJK16899.1"/>
    <property type="molecule type" value="Genomic_DNA"/>
</dbReference>
<reference evidence="3 4" key="1">
    <citation type="submission" date="2017-10" db="EMBL/GenBank/DDBJ databases">
        <title>Draft genome of Chryseomicrobium casticus sp. nov.</title>
        <authorList>
            <person name="Chakraborty R."/>
            <person name="Saha T."/>
        </authorList>
    </citation>
    <scope>NUCLEOTIDE SEQUENCE [LARGE SCALE GENOMIC DNA]</scope>
    <source>
        <strain evidence="3 4">ET03</strain>
    </source>
</reference>
<comment type="caution">
    <text evidence="3">The sequence shown here is derived from an EMBL/GenBank/DDBJ whole genome shotgun (WGS) entry which is preliminary data.</text>
</comment>
<gene>
    <name evidence="3" type="ORF">CQS04_07030</name>
</gene>
<keyword evidence="4" id="KW-1185">Reference proteome</keyword>
<keyword evidence="1" id="KW-0732">Signal</keyword>
<dbReference type="PANTHER" id="PTHR43308">
    <property type="entry name" value="OUTER MEMBRANE PROTEIN ALPHA-RELATED"/>
    <property type="match status" value="1"/>
</dbReference>
<protein>
    <recommendedName>
        <fullName evidence="2">SLH domain-containing protein</fullName>
    </recommendedName>
</protein>
<dbReference type="RefSeq" id="WP_100353445.1">
    <property type="nucleotide sequence ID" value="NZ_PCGR01000002.1"/>
</dbReference>
<feature type="signal peptide" evidence="1">
    <location>
        <begin position="1"/>
        <end position="28"/>
    </location>
</feature>
<evidence type="ECO:0000259" key="2">
    <source>
        <dbReference type="PROSITE" id="PS51272"/>
    </source>
</evidence>
<name>A0A2M9F0B6_9BACL</name>
<dbReference type="InterPro" id="IPR001119">
    <property type="entry name" value="SLH_dom"/>
</dbReference>
<dbReference type="Proteomes" id="UP000228680">
    <property type="component" value="Unassembled WGS sequence"/>
</dbReference>
<evidence type="ECO:0000313" key="4">
    <source>
        <dbReference type="Proteomes" id="UP000228680"/>
    </source>
</evidence>
<feature type="chain" id="PRO_5014831957" description="SLH domain-containing protein" evidence="1">
    <location>
        <begin position="29"/>
        <end position="344"/>
    </location>
</feature>
<dbReference type="OrthoDB" id="504962at2"/>
<proteinExistence type="predicted"/>
<organism evidence="3 4">
    <name type="scientific">Chryseomicrobium excrementi</name>
    <dbReference type="NCBI Taxonomy" id="2041346"/>
    <lineage>
        <taxon>Bacteria</taxon>
        <taxon>Bacillati</taxon>
        <taxon>Bacillota</taxon>
        <taxon>Bacilli</taxon>
        <taxon>Bacillales</taxon>
        <taxon>Caryophanaceae</taxon>
        <taxon>Chryseomicrobium</taxon>
    </lineage>
</organism>
<evidence type="ECO:0000313" key="3">
    <source>
        <dbReference type="EMBL" id="PJK16899.1"/>
    </source>
</evidence>
<evidence type="ECO:0000256" key="1">
    <source>
        <dbReference type="SAM" id="SignalP"/>
    </source>
</evidence>
<feature type="domain" description="SLH" evidence="2">
    <location>
        <begin position="90"/>
        <end position="153"/>
    </location>
</feature>
<dbReference type="InterPro" id="IPR051465">
    <property type="entry name" value="Cell_Envelope_Struct_Comp"/>
</dbReference>
<accession>A0A2M9F0B6</accession>
<dbReference type="Pfam" id="PF00395">
    <property type="entry name" value="SLH"/>
    <property type="match status" value="3"/>
</dbReference>
<dbReference type="PROSITE" id="PS51272">
    <property type="entry name" value="SLH"/>
    <property type="match status" value="2"/>
</dbReference>